<protein>
    <submittedName>
        <fullName evidence="1">Uncharacterized protein</fullName>
    </submittedName>
</protein>
<proteinExistence type="predicted"/>
<dbReference type="EMBL" id="KZ857393">
    <property type="protein sequence ID" value="RDX51690.1"/>
    <property type="molecule type" value="Genomic_DNA"/>
</dbReference>
<keyword evidence="2" id="KW-1185">Reference proteome</keyword>
<gene>
    <name evidence="1" type="ORF">OH76DRAFT_264227</name>
</gene>
<dbReference type="AlphaFoldDB" id="A0A371DGN0"/>
<dbReference type="Proteomes" id="UP000256964">
    <property type="component" value="Unassembled WGS sequence"/>
</dbReference>
<sequence>MRITDAGYVLYMWKHGEGSSVGGGDRAGAVAVSFALSYSVRLPECEVRDSSSCARRTAMSAWVAAARGASGALLNYNHALNACSSPPTARVSRQLTSYQVSFFQDLSRYPRRQRPIDNNVFSLRLHDASVIANQAYKGAQPDAETRESIVSDIDRAVRALVFRDRVTEALVRGGETEA</sequence>
<organism evidence="1 2">
    <name type="scientific">Lentinus brumalis</name>
    <dbReference type="NCBI Taxonomy" id="2498619"/>
    <lineage>
        <taxon>Eukaryota</taxon>
        <taxon>Fungi</taxon>
        <taxon>Dikarya</taxon>
        <taxon>Basidiomycota</taxon>
        <taxon>Agaricomycotina</taxon>
        <taxon>Agaricomycetes</taxon>
        <taxon>Polyporales</taxon>
        <taxon>Polyporaceae</taxon>
        <taxon>Lentinus</taxon>
    </lineage>
</organism>
<name>A0A371DGN0_9APHY</name>
<evidence type="ECO:0000313" key="1">
    <source>
        <dbReference type="EMBL" id="RDX51690.1"/>
    </source>
</evidence>
<accession>A0A371DGN0</accession>
<reference evidence="1 2" key="1">
    <citation type="journal article" date="2018" name="Biotechnol. Biofuels">
        <title>Integrative visual omics of the white-rot fungus Polyporus brumalis exposes the biotechnological potential of its oxidative enzymes for delignifying raw plant biomass.</title>
        <authorList>
            <person name="Miyauchi S."/>
            <person name="Rancon A."/>
            <person name="Drula E."/>
            <person name="Hage H."/>
            <person name="Chaduli D."/>
            <person name="Favel A."/>
            <person name="Grisel S."/>
            <person name="Henrissat B."/>
            <person name="Herpoel-Gimbert I."/>
            <person name="Ruiz-Duenas F.J."/>
            <person name="Chevret D."/>
            <person name="Hainaut M."/>
            <person name="Lin J."/>
            <person name="Wang M."/>
            <person name="Pangilinan J."/>
            <person name="Lipzen A."/>
            <person name="Lesage-Meessen L."/>
            <person name="Navarro D."/>
            <person name="Riley R."/>
            <person name="Grigoriev I.V."/>
            <person name="Zhou S."/>
            <person name="Raouche S."/>
            <person name="Rosso M.N."/>
        </authorList>
    </citation>
    <scope>NUCLEOTIDE SEQUENCE [LARGE SCALE GENOMIC DNA]</scope>
    <source>
        <strain evidence="1 2">BRFM 1820</strain>
    </source>
</reference>
<evidence type="ECO:0000313" key="2">
    <source>
        <dbReference type="Proteomes" id="UP000256964"/>
    </source>
</evidence>